<keyword evidence="1" id="KW-0812">Transmembrane</keyword>
<feature type="transmembrane region" description="Helical" evidence="1">
    <location>
        <begin position="29"/>
        <end position="50"/>
    </location>
</feature>
<evidence type="ECO:0000313" key="2">
    <source>
        <dbReference type="EMBL" id="QNE88950.1"/>
    </source>
</evidence>
<feature type="transmembrane region" description="Helical" evidence="1">
    <location>
        <begin position="99"/>
        <end position="123"/>
    </location>
</feature>
<evidence type="ECO:0000256" key="1">
    <source>
        <dbReference type="SAM" id="Phobius"/>
    </source>
</evidence>
<keyword evidence="1" id="KW-0472">Membrane</keyword>
<proteinExistence type="predicted"/>
<keyword evidence="3" id="KW-1185">Reference proteome</keyword>
<dbReference type="Proteomes" id="UP000515743">
    <property type="component" value="Chromosome"/>
</dbReference>
<dbReference type="RefSeq" id="WP_185175336.1">
    <property type="nucleotide sequence ID" value="NZ_CP059404.1"/>
</dbReference>
<name>A0A7G7CMY4_9CORY</name>
<protein>
    <submittedName>
        <fullName evidence="2">TIGR02611 family protein</fullName>
    </submittedName>
</protein>
<accession>A0A7G7CMY4</accession>
<sequence length="136" mass="15522">MATMRDSISSRVERLRGFHEQQKSRRFGFLVRPLTLLLGWTVLIVGVLTIPLPGQGWLTTFVGVGILSLEQHWAHRLLEWGVELYDRFFAWFARQSAGVRIMLIVLLIAVIWAIFGVGVYLFWRSGGFATFGWSPA</sequence>
<reference evidence="2 3" key="1">
    <citation type="submission" date="2020-07" db="EMBL/GenBank/DDBJ databases">
        <title>Complete genome and description of Corynebacterium incognita strain Marseille-Q3630 sp. nov.</title>
        <authorList>
            <person name="Boxberger M."/>
        </authorList>
    </citation>
    <scope>NUCLEOTIDE SEQUENCE [LARGE SCALE GENOMIC DNA]</scope>
    <source>
        <strain evidence="2 3">Marseille-Q3630</strain>
    </source>
</reference>
<gene>
    <name evidence="2" type="ORF">H0194_07645</name>
</gene>
<dbReference type="NCBIfam" id="TIGR02611">
    <property type="entry name" value="TIGR02611 family protein"/>
    <property type="match status" value="1"/>
</dbReference>
<dbReference type="InterPro" id="IPR019099">
    <property type="entry name" value="Uncharacterised_PGPGW_TM"/>
</dbReference>
<organism evidence="2 3">
    <name type="scientific">Corynebacterium incognita</name>
    <dbReference type="NCBI Taxonomy" id="2754725"/>
    <lineage>
        <taxon>Bacteria</taxon>
        <taxon>Bacillati</taxon>
        <taxon>Actinomycetota</taxon>
        <taxon>Actinomycetes</taxon>
        <taxon>Mycobacteriales</taxon>
        <taxon>Corynebacteriaceae</taxon>
        <taxon>Corynebacterium</taxon>
    </lineage>
</organism>
<dbReference type="Pfam" id="PF09656">
    <property type="entry name" value="PGPGW"/>
    <property type="match status" value="1"/>
</dbReference>
<dbReference type="KEGG" id="cik:H0194_07645"/>
<evidence type="ECO:0000313" key="3">
    <source>
        <dbReference type="Proteomes" id="UP000515743"/>
    </source>
</evidence>
<keyword evidence="1" id="KW-1133">Transmembrane helix</keyword>
<dbReference type="EMBL" id="CP059404">
    <property type="protein sequence ID" value="QNE88950.1"/>
    <property type="molecule type" value="Genomic_DNA"/>
</dbReference>
<dbReference type="InterPro" id="IPR013434">
    <property type="entry name" value="CHP02611"/>
</dbReference>
<dbReference type="AlphaFoldDB" id="A0A7G7CMY4"/>